<evidence type="ECO:0000313" key="3">
    <source>
        <dbReference type="EMBL" id="CAI9168209.1"/>
    </source>
</evidence>
<evidence type="ECO:0000259" key="2">
    <source>
        <dbReference type="Pfam" id="PF14836"/>
    </source>
</evidence>
<dbReference type="Proteomes" id="UP001176941">
    <property type="component" value="Chromosome 28"/>
</dbReference>
<feature type="region of interest" description="Disordered" evidence="1">
    <location>
        <begin position="217"/>
        <end position="241"/>
    </location>
</feature>
<sequence length="330" mass="36148">MEAPASGPRPRSLGHSSMFCFFRSLVGSKRSPKSSDKAPRKGLRGQDAVPLMTNCRGRAAWSESRPPTRLTCARPEALLRPSPSGLQMGDPGPQTSAAAEVLRVVTRSVEVKPVLPRGSQEVLGHLSELEEREEAARGEASGNTGTSERNDSAQALAVELGCIPRAVGPLEFSPEAFREEERLLDGDLRLASSKVGASPWNRLRGLHKRLQKGAMAKFPLKEGLPREEPGEEEEAQEEEDSALKLCVPGTVTLQSPMHKAFRSTDTVGFVEAELKKLLVVQRESRLWKMGDYDGRELLTQPEITLEEAGVVDGQHLLLEEMDEMGNWPPE</sequence>
<name>A0ABN8Z8I8_RANTA</name>
<dbReference type="EMBL" id="OX459964">
    <property type="protein sequence ID" value="CAI9168209.1"/>
    <property type="molecule type" value="Genomic_DNA"/>
</dbReference>
<dbReference type="Gene3D" id="3.10.20.90">
    <property type="entry name" value="Phosphatidylinositol 3-kinase Catalytic Subunit, Chain A, domain 1"/>
    <property type="match status" value="1"/>
</dbReference>
<protein>
    <recommendedName>
        <fullName evidence="2">Ubiquitin-like domain-containing protein</fullName>
    </recommendedName>
</protein>
<dbReference type="InterPro" id="IPR028135">
    <property type="entry name" value="Ub_USP-typ"/>
</dbReference>
<feature type="compositionally biased region" description="Basic and acidic residues" evidence="1">
    <location>
        <begin position="219"/>
        <end position="228"/>
    </location>
</feature>
<feature type="compositionally biased region" description="Acidic residues" evidence="1">
    <location>
        <begin position="229"/>
        <end position="240"/>
    </location>
</feature>
<gene>
    <name evidence="3" type="ORF">MRATA1EN1_LOCUS17171</name>
</gene>
<accession>A0ABN8Z8I8</accession>
<organism evidence="3 4">
    <name type="scientific">Rangifer tarandus platyrhynchus</name>
    <name type="common">Svalbard reindeer</name>
    <dbReference type="NCBI Taxonomy" id="3082113"/>
    <lineage>
        <taxon>Eukaryota</taxon>
        <taxon>Metazoa</taxon>
        <taxon>Chordata</taxon>
        <taxon>Craniata</taxon>
        <taxon>Vertebrata</taxon>
        <taxon>Euteleostomi</taxon>
        <taxon>Mammalia</taxon>
        <taxon>Eutheria</taxon>
        <taxon>Laurasiatheria</taxon>
        <taxon>Artiodactyla</taxon>
        <taxon>Ruminantia</taxon>
        <taxon>Pecora</taxon>
        <taxon>Cervidae</taxon>
        <taxon>Odocoileinae</taxon>
        <taxon>Rangifer</taxon>
    </lineage>
</organism>
<feature type="region of interest" description="Disordered" evidence="1">
    <location>
        <begin position="28"/>
        <end position="95"/>
    </location>
</feature>
<evidence type="ECO:0000313" key="4">
    <source>
        <dbReference type="Proteomes" id="UP001176941"/>
    </source>
</evidence>
<proteinExistence type="predicted"/>
<reference evidence="3" key="1">
    <citation type="submission" date="2023-04" db="EMBL/GenBank/DDBJ databases">
        <authorList>
            <consortium name="ELIXIR-Norway"/>
        </authorList>
    </citation>
    <scope>NUCLEOTIDE SEQUENCE [LARGE SCALE GENOMIC DNA]</scope>
</reference>
<keyword evidence="4" id="KW-1185">Reference proteome</keyword>
<feature type="domain" description="Ubiquitin-like" evidence="2">
    <location>
        <begin position="243"/>
        <end position="329"/>
    </location>
</feature>
<dbReference type="Pfam" id="PF14836">
    <property type="entry name" value="Ubiquitin_3"/>
    <property type="match status" value="1"/>
</dbReference>
<evidence type="ECO:0000256" key="1">
    <source>
        <dbReference type="SAM" id="MobiDB-lite"/>
    </source>
</evidence>
<feature type="region of interest" description="Disordered" evidence="1">
    <location>
        <begin position="126"/>
        <end position="150"/>
    </location>
</feature>